<dbReference type="KEGG" id="pbl:PAAG_11392"/>
<reference evidence="1 2" key="1">
    <citation type="journal article" date="2011" name="PLoS Genet.">
        <title>Comparative genomic analysis of human fungal pathogens causing paracoccidioidomycosis.</title>
        <authorList>
            <person name="Desjardins C.A."/>
            <person name="Champion M.D."/>
            <person name="Holder J.W."/>
            <person name="Muszewska A."/>
            <person name="Goldberg J."/>
            <person name="Bailao A.M."/>
            <person name="Brigido M.M."/>
            <person name="Ferreira M.E."/>
            <person name="Garcia A.M."/>
            <person name="Grynberg M."/>
            <person name="Gujja S."/>
            <person name="Heiman D.I."/>
            <person name="Henn M.R."/>
            <person name="Kodira C.D."/>
            <person name="Leon-Narvaez H."/>
            <person name="Longo L.V."/>
            <person name="Ma L.J."/>
            <person name="Malavazi I."/>
            <person name="Matsuo A.L."/>
            <person name="Morais F.V."/>
            <person name="Pereira M."/>
            <person name="Rodriguez-Brito S."/>
            <person name="Sakthikumar S."/>
            <person name="Salem-Izacc S.M."/>
            <person name="Sykes S.M."/>
            <person name="Teixeira M.M."/>
            <person name="Vallejo M.C."/>
            <person name="Walter M.E."/>
            <person name="Yandava C."/>
            <person name="Young S."/>
            <person name="Zeng Q."/>
            <person name="Zucker J."/>
            <person name="Felipe M.S."/>
            <person name="Goldman G.H."/>
            <person name="Haas B.J."/>
            <person name="McEwen J.G."/>
            <person name="Nino-Vega G."/>
            <person name="Puccia R."/>
            <person name="San-Blas G."/>
            <person name="Soares C.M."/>
            <person name="Birren B.W."/>
            <person name="Cuomo C.A."/>
        </authorList>
    </citation>
    <scope>NUCLEOTIDE SEQUENCE [LARGE SCALE GENOMIC DNA]</scope>
    <source>
        <strain evidence="2">ATCC MYA-826 / Pb01</strain>
    </source>
</reference>
<dbReference type="STRING" id="502779.A0A0A2VLT6"/>
<evidence type="ECO:0000313" key="2">
    <source>
        <dbReference type="Proteomes" id="UP000002059"/>
    </source>
</evidence>
<dbReference type="HOGENOM" id="CLU_1175745_0_0_1"/>
<organism evidence="1 2">
    <name type="scientific">Paracoccidioides lutzii (strain ATCC MYA-826 / Pb01)</name>
    <name type="common">Paracoccidioides brasiliensis</name>
    <dbReference type="NCBI Taxonomy" id="502779"/>
    <lineage>
        <taxon>Eukaryota</taxon>
        <taxon>Fungi</taxon>
        <taxon>Dikarya</taxon>
        <taxon>Ascomycota</taxon>
        <taxon>Pezizomycotina</taxon>
        <taxon>Eurotiomycetes</taxon>
        <taxon>Eurotiomycetidae</taxon>
        <taxon>Onygenales</taxon>
        <taxon>Ajellomycetaceae</taxon>
        <taxon>Paracoccidioides</taxon>
    </lineage>
</organism>
<gene>
    <name evidence="1" type="ORF">PAAG_11392</name>
</gene>
<sequence length="236" mass="26879">MPTVTAITSIAMDHVKLLGPTIENIACPQRRNLQIRKRSLFNPPGAGSHGGVLSTICRTGPCNPDQCDCLETKTPENKLLPSACSRSLWLDRKAPDGQNISKHGISHGIEQFSWPGRYQHIRVSFAMAELRELLTWHLQVPDWPESTNLSFLHMRTSLWQNAFFGGPTVNQEMFRTTGLSLYSYKHRLDWGRPGIDWHNPVSRLRNFRYQSSVSPMHFLGWIWHSKPNGDTLLLIP</sequence>
<dbReference type="GeneID" id="26970411"/>
<proteinExistence type="predicted"/>
<dbReference type="SUPFAM" id="SSF53623">
    <property type="entry name" value="MurD-like peptide ligases, catalytic domain"/>
    <property type="match status" value="1"/>
</dbReference>
<dbReference type="EMBL" id="KN293995">
    <property type="protein sequence ID" value="KGQ01819.1"/>
    <property type="molecule type" value="Genomic_DNA"/>
</dbReference>
<dbReference type="Proteomes" id="UP000002059">
    <property type="component" value="Partially assembled WGS sequence"/>
</dbReference>
<dbReference type="InterPro" id="IPR036565">
    <property type="entry name" value="Mur-like_cat_sf"/>
</dbReference>
<dbReference type="GO" id="GO:0005524">
    <property type="term" value="F:ATP binding"/>
    <property type="evidence" value="ECO:0007669"/>
    <property type="project" value="InterPro"/>
</dbReference>
<dbReference type="OrthoDB" id="2906425at2759"/>
<keyword evidence="2" id="KW-1185">Reference proteome</keyword>
<dbReference type="VEuPathDB" id="FungiDB:PAAG_11392"/>
<dbReference type="RefSeq" id="XP_015703312.1">
    <property type="nucleotide sequence ID" value="XM_015847050.1"/>
</dbReference>
<dbReference type="AlphaFoldDB" id="A0A0A2VLT6"/>
<protein>
    <submittedName>
        <fullName evidence="1">Uncharacterized protein</fullName>
    </submittedName>
</protein>
<accession>A0A0A2VLT6</accession>
<name>A0A0A2VLT6_PARBA</name>
<evidence type="ECO:0000313" key="1">
    <source>
        <dbReference type="EMBL" id="KGQ01819.1"/>
    </source>
</evidence>
<dbReference type="Gene3D" id="3.40.1190.10">
    <property type="entry name" value="Mur-like, catalytic domain"/>
    <property type="match status" value="1"/>
</dbReference>